<dbReference type="GO" id="GO:0003723">
    <property type="term" value="F:RNA binding"/>
    <property type="evidence" value="ECO:0007669"/>
    <property type="project" value="TreeGrafter"/>
</dbReference>
<dbReference type="OrthoDB" id="538223at2759"/>
<dbReference type="PRINTS" id="PR00320">
    <property type="entry name" value="GPROTEINBRPT"/>
</dbReference>
<organism evidence="9 10">
    <name type="scientific">Coemansia erecta</name>
    <dbReference type="NCBI Taxonomy" id="147472"/>
    <lineage>
        <taxon>Eukaryota</taxon>
        <taxon>Fungi</taxon>
        <taxon>Fungi incertae sedis</taxon>
        <taxon>Zoopagomycota</taxon>
        <taxon>Kickxellomycotina</taxon>
        <taxon>Kickxellomycetes</taxon>
        <taxon>Kickxellales</taxon>
        <taxon>Kickxellaceae</taxon>
        <taxon>Coemansia</taxon>
    </lineage>
</organism>
<keyword evidence="5" id="KW-0539">Nucleus</keyword>
<dbReference type="PROSITE" id="PS50294">
    <property type="entry name" value="WD_REPEATS_REGION"/>
    <property type="match status" value="3"/>
</dbReference>
<evidence type="ECO:0000313" key="10">
    <source>
        <dbReference type="Proteomes" id="UP001149813"/>
    </source>
</evidence>
<evidence type="ECO:0000313" key="9">
    <source>
        <dbReference type="EMBL" id="KAJ1721989.1"/>
    </source>
</evidence>
<evidence type="ECO:0000256" key="4">
    <source>
        <dbReference type="ARBA" id="ARBA00022737"/>
    </source>
</evidence>
<dbReference type="PROSITE" id="PS50082">
    <property type="entry name" value="WD_REPEATS_2"/>
    <property type="match status" value="5"/>
</dbReference>
<dbReference type="InterPro" id="IPR044633">
    <property type="entry name" value="CstF1-like"/>
</dbReference>
<keyword evidence="4" id="KW-0677">Repeat</keyword>
<feature type="repeat" description="WD" evidence="7">
    <location>
        <begin position="162"/>
        <end position="196"/>
    </location>
</feature>
<evidence type="ECO:0000256" key="2">
    <source>
        <dbReference type="ARBA" id="ARBA00022574"/>
    </source>
</evidence>
<feature type="repeat" description="WD" evidence="7">
    <location>
        <begin position="311"/>
        <end position="340"/>
    </location>
</feature>
<dbReference type="Gene3D" id="2.130.10.10">
    <property type="entry name" value="YVTN repeat-like/Quinoprotein amine dehydrogenase"/>
    <property type="match status" value="3"/>
</dbReference>
<dbReference type="GO" id="GO:0005848">
    <property type="term" value="C:mRNA cleavage stimulating factor complex"/>
    <property type="evidence" value="ECO:0007669"/>
    <property type="project" value="InterPro"/>
</dbReference>
<gene>
    <name evidence="9" type="ORF">LPJ53_003562</name>
</gene>
<dbReference type="CDD" id="cd00200">
    <property type="entry name" value="WD40"/>
    <property type="match status" value="1"/>
</dbReference>
<dbReference type="Proteomes" id="UP001149813">
    <property type="component" value="Unassembled WGS sequence"/>
</dbReference>
<accession>A0A9W8CQQ6</accession>
<comment type="caution">
    <text evidence="9">The sequence shown here is derived from an EMBL/GenBank/DDBJ whole genome shotgun (WGS) entry which is preliminary data.</text>
</comment>
<dbReference type="InterPro" id="IPR036322">
    <property type="entry name" value="WD40_repeat_dom_sf"/>
</dbReference>
<keyword evidence="2 7" id="KW-0853">WD repeat</keyword>
<evidence type="ECO:0000256" key="1">
    <source>
        <dbReference type="ARBA" id="ARBA00004123"/>
    </source>
</evidence>
<comment type="subcellular location">
    <subcellularLocation>
        <location evidence="1">Nucleus</location>
    </subcellularLocation>
</comment>
<feature type="repeat" description="WD" evidence="7">
    <location>
        <begin position="107"/>
        <end position="148"/>
    </location>
</feature>
<dbReference type="InterPro" id="IPR020472">
    <property type="entry name" value="WD40_PAC1"/>
</dbReference>
<reference evidence="9" key="1">
    <citation type="submission" date="2022-07" db="EMBL/GenBank/DDBJ databases">
        <title>Phylogenomic reconstructions and comparative analyses of Kickxellomycotina fungi.</title>
        <authorList>
            <person name="Reynolds N.K."/>
            <person name="Stajich J.E."/>
            <person name="Barry K."/>
            <person name="Grigoriev I.V."/>
            <person name="Crous P."/>
            <person name="Smith M.E."/>
        </authorList>
    </citation>
    <scope>NUCLEOTIDE SEQUENCE</scope>
    <source>
        <strain evidence="9">NBRC 32514</strain>
    </source>
</reference>
<evidence type="ECO:0000256" key="3">
    <source>
        <dbReference type="ARBA" id="ARBA00022664"/>
    </source>
</evidence>
<proteinExistence type="predicted"/>
<protein>
    <recommendedName>
        <fullName evidence="6">Cleavage stimulation factor 50 kDa subunit</fullName>
    </recommendedName>
</protein>
<sequence length="422" mass="45761">MHRFNTNETTRASREEVLQLIAQQLTAYGYSDLSRVVVSETRVAAPAESSSSRLSELVASGMRNGQQSSQSYNERRGSEKHASDDMPGIDLKRRSTTAVPHYKVWYKTMHKGAATAAAFSADGQYIATGSVDTSLKLIEVDRVRNPASGTTRREDKPVIRTLYNHEAEITGLDFHPNGLVLASCSTDRSIKLFDLSAAYGKFAFQSMRDNYAYRAISFHPSGEYLAAATDANEVRMYNVRTSSAHLLREGSGSGNGQHTSGLTHVSYAASGALIASASQDGCVKLWDGRSGTCVRTLDRAHEGRAATSAIFTRNSKYLLTTGLDSTARLWDVASGRIINTYEGATLDATNAHAVFSHDESLVMVPDARSNSVAFWDAASAKQLRSGVVHQARVTRIAASPTTTAFMTCSVDNSVRYWGAGDN</sequence>
<dbReference type="InterPro" id="IPR001680">
    <property type="entry name" value="WD40_rpt"/>
</dbReference>
<dbReference type="EMBL" id="JANBOJ010000137">
    <property type="protein sequence ID" value="KAJ1721989.1"/>
    <property type="molecule type" value="Genomic_DNA"/>
</dbReference>
<dbReference type="InterPro" id="IPR015943">
    <property type="entry name" value="WD40/YVTN_repeat-like_dom_sf"/>
</dbReference>
<dbReference type="AlphaFoldDB" id="A0A9W8CQQ6"/>
<evidence type="ECO:0000256" key="5">
    <source>
        <dbReference type="ARBA" id="ARBA00023242"/>
    </source>
</evidence>
<keyword evidence="3" id="KW-0507">mRNA processing</keyword>
<evidence type="ECO:0000256" key="6">
    <source>
        <dbReference type="ARBA" id="ARBA00029851"/>
    </source>
</evidence>
<dbReference type="Pfam" id="PF00400">
    <property type="entry name" value="WD40"/>
    <property type="match status" value="5"/>
</dbReference>
<keyword evidence="10" id="KW-1185">Reference proteome</keyword>
<dbReference type="SUPFAM" id="SSF50978">
    <property type="entry name" value="WD40 repeat-like"/>
    <property type="match status" value="1"/>
</dbReference>
<feature type="region of interest" description="Disordered" evidence="8">
    <location>
        <begin position="59"/>
        <end position="93"/>
    </location>
</feature>
<feature type="compositionally biased region" description="Polar residues" evidence="8">
    <location>
        <begin position="63"/>
        <end position="72"/>
    </location>
</feature>
<evidence type="ECO:0000256" key="8">
    <source>
        <dbReference type="SAM" id="MobiDB-lite"/>
    </source>
</evidence>
<feature type="repeat" description="WD" evidence="7">
    <location>
        <begin position="389"/>
        <end position="422"/>
    </location>
</feature>
<evidence type="ECO:0000256" key="7">
    <source>
        <dbReference type="PROSITE-ProRule" id="PRU00221"/>
    </source>
</evidence>
<dbReference type="SMART" id="SM00320">
    <property type="entry name" value="WD40"/>
    <property type="match status" value="6"/>
</dbReference>
<dbReference type="PANTHER" id="PTHR44133">
    <property type="entry name" value="CLEAVAGE STIMULATION FACTOR SUBUNIT 1"/>
    <property type="match status" value="1"/>
</dbReference>
<feature type="repeat" description="WD" evidence="7">
    <location>
        <begin position="255"/>
        <end position="296"/>
    </location>
</feature>
<feature type="compositionally biased region" description="Basic and acidic residues" evidence="8">
    <location>
        <begin position="73"/>
        <end position="84"/>
    </location>
</feature>
<dbReference type="InterPro" id="IPR019775">
    <property type="entry name" value="WD40_repeat_CS"/>
</dbReference>
<dbReference type="PANTHER" id="PTHR44133:SF2">
    <property type="entry name" value="CLEAVAGE STIMULATION FACTOR SUBUNIT 1"/>
    <property type="match status" value="1"/>
</dbReference>
<name>A0A9W8CQQ6_9FUNG</name>
<dbReference type="GO" id="GO:0031124">
    <property type="term" value="P:mRNA 3'-end processing"/>
    <property type="evidence" value="ECO:0007669"/>
    <property type="project" value="InterPro"/>
</dbReference>
<dbReference type="PROSITE" id="PS00678">
    <property type="entry name" value="WD_REPEATS_1"/>
    <property type="match status" value="1"/>
</dbReference>